<organism evidence="1 2">
    <name type="scientific">Racocetra persica</name>
    <dbReference type="NCBI Taxonomy" id="160502"/>
    <lineage>
        <taxon>Eukaryota</taxon>
        <taxon>Fungi</taxon>
        <taxon>Fungi incertae sedis</taxon>
        <taxon>Mucoromycota</taxon>
        <taxon>Glomeromycotina</taxon>
        <taxon>Glomeromycetes</taxon>
        <taxon>Diversisporales</taxon>
        <taxon>Gigasporaceae</taxon>
        <taxon>Racocetra</taxon>
    </lineage>
</organism>
<protein>
    <submittedName>
        <fullName evidence="1">10339_t:CDS:1</fullName>
    </submittedName>
</protein>
<name>A0ACA9KQ64_9GLOM</name>
<reference evidence="1" key="1">
    <citation type="submission" date="2021-06" db="EMBL/GenBank/DDBJ databases">
        <authorList>
            <person name="Kallberg Y."/>
            <person name="Tangrot J."/>
            <person name="Rosling A."/>
        </authorList>
    </citation>
    <scope>NUCLEOTIDE SEQUENCE</scope>
    <source>
        <strain evidence="1">MA461A</strain>
    </source>
</reference>
<keyword evidence="2" id="KW-1185">Reference proteome</keyword>
<comment type="caution">
    <text evidence="1">The sequence shown here is derived from an EMBL/GenBank/DDBJ whole genome shotgun (WGS) entry which is preliminary data.</text>
</comment>
<proteinExistence type="predicted"/>
<dbReference type="EMBL" id="CAJVQC010000984">
    <property type="protein sequence ID" value="CAG8485186.1"/>
    <property type="molecule type" value="Genomic_DNA"/>
</dbReference>
<dbReference type="Proteomes" id="UP000789920">
    <property type="component" value="Unassembled WGS sequence"/>
</dbReference>
<evidence type="ECO:0000313" key="2">
    <source>
        <dbReference type="Proteomes" id="UP000789920"/>
    </source>
</evidence>
<evidence type="ECO:0000313" key="1">
    <source>
        <dbReference type="EMBL" id="CAG8485186.1"/>
    </source>
</evidence>
<accession>A0ACA9KQ64</accession>
<gene>
    <name evidence="1" type="ORF">RPERSI_LOCUS1153</name>
</gene>
<sequence>MKFLQLSSLFVFVLAAFNFVSAQQLPANTSITCSTEIAKLSTSTELISCASFVKLAGLQNKTADPKQTLDTYCSAPKCSDNTTSADAAELKSQCSNDLTTPEVFAIKERKRKENRVHLNRIFKIPKLNPNI</sequence>